<dbReference type="GO" id="GO:0071555">
    <property type="term" value="P:cell wall organization"/>
    <property type="evidence" value="ECO:0007669"/>
    <property type="project" value="UniProtKB-KW"/>
</dbReference>
<dbReference type="Proteomes" id="UP000018542">
    <property type="component" value="Chromosome"/>
</dbReference>
<dbReference type="FunFam" id="1.10.3810.10:FF:000001">
    <property type="entry name" value="Penicillin-binding protein 1A"/>
    <property type="match status" value="1"/>
</dbReference>
<keyword evidence="9" id="KW-0133">Cell shape</keyword>
<comment type="catalytic activity">
    <reaction evidence="14">
        <text>[GlcNAc-(1-&gt;4)-Mur2Ac(oyl-L-Ala-gamma-D-Glu-L-Lys-D-Ala-D-Ala)](n)-di-trans,octa-cis-undecaprenyl diphosphate + beta-D-GlcNAc-(1-&gt;4)-Mur2Ac(oyl-L-Ala-gamma-D-Glu-L-Lys-D-Ala-D-Ala)-di-trans,octa-cis-undecaprenyl diphosphate = [GlcNAc-(1-&gt;4)-Mur2Ac(oyl-L-Ala-gamma-D-Glu-L-Lys-D-Ala-D-Ala)](n+1)-di-trans,octa-cis-undecaprenyl diphosphate + di-trans,octa-cis-undecaprenyl diphosphate + H(+)</text>
        <dbReference type="Rhea" id="RHEA:23708"/>
        <dbReference type="Rhea" id="RHEA-COMP:9602"/>
        <dbReference type="Rhea" id="RHEA-COMP:9603"/>
        <dbReference type="ChEBI" id="CHEBI:15378"/>
        <dbReference type="ChEBI" id="CHEBI:58405"/>
        <dbReference type="ChEBI" id="CHEBI:60033"/>
        <dbReference type="ChEBI" id="CHEBI:78435"/>
        <dbReference type="EC" id="2.4.99.28"/>
    </reaction>
</comment>
<evidence type="ECO:0000256" key="15">
    <source>
        <dbReference type="SAM" id="MobiDB-lite"/>
    </source>
</evidence>
<dbReference type="Pfam" id="PF00905">
    <property type="entry name" value="Transpeptidase"/>
    <property type="match status" value="1"/>
</dbReference>
<evidence type="ECO:0000313" key="19">
    <source>
        <dbReference type="EMBL" id="AHB49775.1"/>
    </source>
</evidence>
<feature type="domain" description="Glycosyl transferase family 51" evidence="18">
    <location>
        <begin position="120"/>
        <end position="288"/>
    </location>
</feature>
<evidence type="ECO:0000256" key="1">
    <source>
        <dbReference type="ARBA" id="ARBA00004752"/>
    </source>
</evidence>
<evidence type="ECO:0000259" key="17">
    <source>
        <dbReference type="Pfam" id="PF00905"/>
    </source>
</evidence>
<keyword evidence="16" id="KW-1133">Transmembrane helix</keyword>
<dbReference type="RefSeq" id="WP_023788780.1">
    <property type="nucleotide sequence ID" value="NC_022997.1"/>
</dbReference>
<dbReference type="GO" id="GO:0030288">
    <property type="term" value="C:outer membrane-bounded periplasmic space"/>
    <property type="evidence" value="ECO:0007669"/>
    <property type="project" value="TreeGrafter"/>
</dbReference>
<keyword evidence="8" id="KW-0378">Hydrolase</keyword>
<keyword evidence="12" id="KW-0961">Cell wall biogenesis/degradation</keyword>
<evidence type="ECO:0000256" key="4">
    <source>
        <dbReference type="ARBA" id="ARBA00022645"/>
    </source>
</evidence>
<dbReference type="PANTHER" id="PTHR32282">
    <property type="entry name" value="BINDING PROTEIN TRANSPEPTIDASE, PUTATIVE-RELATED"/>
    <property type="match status" value="1"/>
</dbReference>
<dbReference type="GO" id="GO:0009252">
    <property type="term" value="P:peptidoglycan biosynthetic process"/>
    <property type="evidence" value="ECO:0007669"/>
    <property type="project" value="UniProtKB-UniPathway"/>
</dbReference>
<dbReference type="InterPro" id="IPR036950">
    <property type="entry name" value="PBP_transglycosylase"/>
</dbReference>
<keyword evidence="16" id="KW-0812">Transmembrane</keyword>
<dbReference type="InterPro" id="IPR050396">
    <property type="entry name" value="Glycosyltr_51/Transpeptidase"/>
</dbReference>
<evidence type="ECO:0000256" key="7">
    <source>
        <dbReference type="ARBA" id="ARBA00022679"/>
    </source>
</evidence>
<evidence type="ECO:0000256" key="16">
    <source>
        <dbReference type="SAM" id="Phobius"/>
    </source>
</evidence>
<evidence type="ECO:0000256" key="8">
    <source>
        <dbReference type="ARBA" id="ARBA00022801"/>
    </source>
</evidence>
<dbReference type="GO" id="GO:0008360">
    <property type="term" value="P:regulation of cell shape"/>
    <property type="evidence" value="ECO:0007669"/>
    <property type="project" value="UniProtKB-KW"/>
</dbReference>
<dbReference type="STRING" id="1029756.W911_17465"/>
<dbReference type="GO" id="GO:0008955">
    <property type="term" value="F:peptidoglycan glycosyltransferase activity"/>
    <property type="evidence" value="ECO:0007669"/>
    <property type="project" value="UniProtKB-EC"/>
</dbReference>
<dbReference type="PANTHER" id="PTHR32282:SF33">
    <property type="entry name" value="PEPTIDOGLYCAN GLYCOSYLTRANSFERASE"/>
    <property type="match status" value="1"/>
</dbReference>
<sequence>MGFNGRFNGGFDGRDERGRYEPELPTYHDDTPWVPPDGYEYEYGYESEHEPEPAKKRSRLPLLIRLFFLVPLVFASAAAVAVGGLFIVYTMIYPDPLSMRPKGTGPTIRIVDADGSVIAERGVSRAYIPLDMLAPMAANAVVAIEDQRFFSHFGVDPIGMARAALVNLRAGRLVEGGSTITQQLVKNLFLTSDRTLARKAEELVLALWIELRLSKRDILELYLNRVYFGGGAHGIEAAAQRYFGKSARDLTLGQSAVIAGLLKAPSRYAPSASPTQAIARGHVVIGRMAAAGFITHADAEQAVSSEIHFSPLMRAPNQADMAYAVDYVLDVAAEFDGADTKEIVIETTLDGELQRKTSQVVEAALTSRGAALSAGQGAVVVLAPDGGIRALVGGRSYADSQFNRAVRAHRQPGSAFKPVVYLTALERGLAPDSMMEDAPITAGRWTPRNENGRFIGPVTLRDALAQSINSVAVRLLLDAGATKVAATARRLGMKSELRRDASLALGTSEVSLLDLTGAYAAFANGGYVNEPYVIRRVRTAEGRVLFQRFDARSDPAIPLASVAAMNDMLRAVVERGTGRRAALPGHIVAGKTGTSQDYRDAWFVGYTAHLTAGVWVGNDDGKRMERVGGGTLPAEIWHEVMRAAHADRGPLPLPHDAARPAPPATAGTPRHPAGQIDDDFIAQMLDAPSDTRAISVSPSGTTTVMPDGRIVVAPPVFSPPAGR</sequence>
<evidence type="ECO:0000256" key="14">
    <source>
        <dbReference type="ARBA" id="ARBA00049902"/>
    </source>
</evidence>
<feature type="compositionally biased region" description="Basic and acidic residues" evidence="15">
    <location>
        <begin position="12"/>
        <end position="31"/>
    </location>
</feature>
<dbReference type="PATRIC" id="fig|1029756.8.peg.3632"/>
<keyword evidence="6" id="KW-0328">Glycosyltransferase</keyword>
<comment type="similarity">
    <text evidence="2">In the C-terminal section; belongs to the transpeptidase family.</text>
</comment>
<evidence type="ECO:0000256" key="13">
    <source>
        <dbReference type="ARBA" id="ARBA00034000"/>
    </source>
</evidence>
<comment type="pathway">
    <text evidence="1">Cell wall biogenesis; peptidoglycan biosynthesis.</text>
</comment>
<comment type="catalytic activity">
    <reaction evidence="13">
        <text>Preferential cleavage: (Ac)2-L-Lys-D-Ala-|-D-Ala. Also transpeptidation of peptidyl-alanyl moieties that are N-acyl substituents of D-alanine.</text>
        <dbReference type="EC" id="3.4.16.4"/>
    </reaction>
</comment>
<name>V5SIA2_9HYPH</name>
<dbReference type="Gene3D" id="1.10.3810.10">
    <property type="entry name" value="Biosynthetic peptidoglycan transglycosylase-like"/>
    <property type="match status" value="1"/>
</dbReference>
<evidence type="ECO:0000256" key="3">
    <source>
        <dbReference type="ARBA" id="ARBA00007739"/>
    </source>
</evidence>
<evidence type="ECO:0000256" key="2">
    <source>
        <dbReference type="ARBA" id="ARBA00007090"/>
    </source>
</evidence>
<dbReference type="SUPFAM" id="SSF53955">
    <property type="entry name" value="Lysozyme-like"/>
    <property type="match status" value="1"/>
</dbReference>
<dbReference type="UniPathway" id="UPA00219"/>
<dbReference type="SUPFAM" id="SSF56601">
    <property type="entry name" value="beta-lactamase/transpeptidase-like"/>
    <property type="match status" value="1"/>
</dbReference>
<organism evidence="19 20">
    <name type="scientific">Hyphomicrobium nitrativorans NL23</name>
    <dbReference type="NCBI Taxonomy" id="1029756"/>
    <lineage>
        <taxon>Bacteria</taxon>
        <taxon>Pseudomonadati</taxon>
        <taxon>Pseudomonadota</taxon>
        <taxon>Alphaproteobacteria</taxon>
        <taxon>Hyphomicrobiales</taxon>
        <taxon>Hyphomicrobiaceae</taxon>
        <taxon>Hyphomicrobium</taxon>
    </lineage>
</organism>
<dbReference type="InterPro" id="IPR001264">
    <property type="entry name" value="Glyco_trans_51"/>
</dbReference>
<dbReference type="EMBL" id="CP006912">
    <property type="protein sequence ID" value="AHB49775.1"/>
    <property type="molecule type" value="Genomic_DNA"/>
</dbReference>
<keyword evidence="4" id="KW-0121">Carboxypeptidase</keyword>
<evidence type="ECO:0000313" key="20">
    <source>
        <dbReference type="Proteomes" id="UP000018542"/>
    </source>
</evidence>
<evidence type="ECO:0000256" key="5">
    <source>
        <dbReference type="ARBA" id="ARBA00022670"/>
    </source>
</evidence>
<comment type="similarity">
    <text evidence="3">In the N-terminal section; belongs to the glycosyltransferase 51 family.</text>
</comment>
<evidence type="ECO:0000259" key="18">
    <source>
        <dbReference type="Pfam" id="PF00912"/>
    </source>
</evidence>
<dbReference type="GO" id="GO:0009002">
    <property type="term" value="F:serine-type D-Ala-D-Ala carboxypeptidase activity"/>
    <property type="evidence" value="ECO:0007669"/>
    <property type="project" value="UniProtKB-EC"/>
</dbReference>
<evidence type="ECO:0000256" key="11">
    <source>
        <dbReference type="ARBA" id="ARBA00023268"/>
    </source>
</evidence>
<proteinExistence type="inferred from homology"/>
<keyword evidence="11" id="KW-0511">Multifunctional enzyme</keyword>
<gene>
    <name evidence="19" type="ORF">W911_17465</name>
</gene>
<dbReference type="GO" id="GO:0008658">
    <property type="term" value="F:penicillin binding"/>
    <property type="evidence" value="ECO:0007669"/>
    <property type="project" value="InterPro"/>
</dbReference>
<evidence type="ECO:0000256" key="9">
    <source>
        <dbReference type="ARBA" id="ARBA00022960"/>
    </source>
</evidence>
<keyword evidence="5" id="KW-0645">Protease</keyword>
<dbReference type="InterPro" id="IPR012338">
    <property type="entry name" value="Beta-lactam/transpept-like"/>
</dbReference>
<dbReference type="InterPro" id="IPR023346">
    <property type="entry name" value="Lysozyme-like_dom_sf"/>
</dbReference>
<dbReference type="AlphaFoldDB" id="V5SIA2"/>
<evidence type="ECO:0000256" key="10">
    <source>
        <dbReference type="ARBA" id="ARBA00022984"/>
    </source>
</evidence>
<keyword evidence="16" id="KW-0472">Membrane</keyword>
<keyword evidence="20" id="KW-1185">Reference proteome</keyword>
<keyword evidence="10" id="KW-0573">Peptidoglycan synthesis</keyword>
<dbReference type="Pfam" id="PF00912">
    <property type="entry name" value="Transgly"/>
    <property type="match status" value="1"/>
</dbReference>
<dbReference type="InterPro" id="IPR001460">
    <property type="entry name" value="PCN-bd_Tpept"/>
</dbReference>
<dbReference type="OrthoDB" id="9766909at2"/>
<accession>V5SIA2</accession>
<dbReference type="KEGG" id="hni:W911_17465"/>
<dbReference type="GO" id="GO:0006508">
    <property type="term" value="P:proteolysis"/>
    <property type="evidence" value="ECO:0007669"/>
    <property type="project" value="UniProtKB-KW"/>
</dbReference>
<dbReference type="HOGENOM" id="CLU_006354_2_7_5"/>
<protein>
    <submittedName>
        <fullName evidence="19">Penicillin-binding protein 1A</fullName>
    </submittedName>
</protein>
<feature type="transmembrane region" description="Helical" evidence="16">
    <location>
        <begin position="66"/>
        <end position="92"/>
    </location>
</feature>
<keyword evidence="7" id="KW-0808">Transferase</keyword>
<feature type="region of interest" description="Disordered" evidence="15">
    <location>
        <begin position="1"/>
        <end position="35"/>
    </location>
</feature>
<dbReference type="Gene3D" id="3.40.710.10">
    <property type="entry name" value="DD-peptidase/beta-lactamase superfamily"/>
    <property type="match status" value="1"/>
</dbReference>
<evidence type="ECO:0000256" key="12">
    <source>
        <dbReference type="ARBA" id="ARBA00023316"/>
    </source>
</evidence>
<reference evidence="19 20" key="1">
    <citation type="journal article" date="2014" name="Genome Announc.">
        <title>Complete Genome Sequence of Hyphomicrobium nitrativorans Strain NL23, a Denitrifying Bacterium Isolated from Biofilm of a Methanol-Fed Denitrification System Treating Seawater at the Montreal Biodome.</title>
        <authorList>
            <person name="Martineau C."/>
            <person name="Villeneuve C."/>
            <person name="Mauffrey F."/>
            <person name="Villemur R."/>
        </authorList>
    </citation>
    <scope>NUCLEOTIDE SEQUENCE [LARGE SCALE GENOMIC DNA]</scope>
    <source>
        <strain evidence="19">NL23</strain>
    </source>
</reference>
<feature type="region of interest" description="Disordered" evidence="15">
    <location>
        <begin position="647"/>
        <end position="672"/>
    </location>
</feature>
<evidence type="ECO:0000256" key="6">
    <source>
        <dbReference type="ARBA" id="ARBA00022676"/>
    </source>
</evidence>
<dbReference type="NCBIfam" id="TIGR02074">
    <property type="entry name" value="PBP_1a_fam"/>
    <property type="match status" value="1"/>
</dbReference>
<feature type="domain" description="Penicillin-binding protein transpeptidase" evidence="17">
    <location>
        <begin position="377"/>
        <end position="641"/>
    </location>
</feature>